<dbReference type="EMBL" id="JAUSSJ010000001">
    <property type="protein sequence ID" value="MDQ0019022.1"/>
    <property type="molecule type" value="Genomic_DNA"/>
</dbReference>
<dbReference type="Proteomes" id="UP001244623">
    <property type="component" value="Unassembled WGS sequence"/>
</dbReference>
<evidence type="ECO:0000313" key="2">
    <source>
        <dbReference type="Proteomes" id="UP001244623"/>
    </source>
</evidence>
<keyword evidence="2" id="KW-1185">Reference proteome</keyword>
<name>A0ABT9T7X0_9GAMM</name>
<protein>
    <submittedName>
        <fullName evidence="1">Uncharacterized protein</fullName>
    </submittedName>
</protein>
<accession>A0ABT9T7X0</accession>
<evidence type="ECO:0000313" key="1">
    <source>
        <dbReference type="EMBL" id="MDQ0019022.1"/>
    </source>
</evidence>
<comment type="caution">
    <text evidence="1">The sequence shown here is derived from an EMBL/GenBank/DDBJ whole genome shotgun (WGS) entry which is preliminary data.</text>
</comment>
<gene>
    <name evidence="1" type="ORF">J2X94_001150</name>
</gene>
<reference evidence="1 2" key="1">
    <citation type="submission" date="2023-07" db="EMBL/GenBank/DDBJ databases">
        <title>Sorghum-associated microbial communities from plants grown in Nebraska, USA.</title>
        <authorList>
            <person name="Schachtman D."/>
        </authorList>
    </citation>
    <scope>NUCLEOTIDE SEQUENCE [LARGE SCALE GENOMIC DNA]</scope>
    <source>
        <strain evidence="1 2">CC49</strain>
    </source>
</reference>
<sequence length="71" mass="8269">MQLKKLRIDGQPCTDSDFNVIKVSRKQADAIARKRERDFRRLHWGRNAHGFVFEAAEHFNVTLGFGRLKNA</sequence>
<proteinExistence type="predicted"/>
<organism evidence="1 2">
    <name type="scientific">[Curtobacterium] plantarum</name>
    <dbReference type="NCBI Taxonomy" id="221276"/>
    <lineage>
        <taxon>Bacteria</taxon>
        <taxon>Pseudomonadati</taxon>
        <taxon>Pseudomonadota</taxon>
        <taxon>Gammaproteobacteria</taxon>
        <taxon>Enterobacterales</taxon>
        <taxon>Erwiniaceae</taxon>
        <taxon>Pantoea</taxon>
    </lineage>
</organism>